<gene>
    <name evidence="3" type="ORF">GLAREA_01483</name>
</gene>
<proteinExistence type="predicted"/>
<dbReference type="EMBL" id="KE145371">
    <property type="protein sequence ID" value="EPE25571.1"/>
    <property type="molecule type" value="Genomic_DNA"/>
</dbReference>
<dbReference type="Proteomes" id="UP000016922">
    <property type="component" value="Unassembled WGS sequence"/>
</dbReference>
<evidence type="ECO:0000256" key="2">
    <source>
        <dbReference type="SAM" id="Phobius"/>
    </source>
</evidence>
<name>S3D0J8_GLAL2</name>
<reference evidence="3 4" key="1">
    <citation type="journal article" date="2013" name="BMC Genomics">
        <title>Genomics-driven discovery of the pneumocandin biosynthetic gene cluster in the fungus Glarea lozoyensis.</title>
        <authorList>
            <person name="Chen L."/>
            <person name="Yue Q."/>
            <person name="Zhang X."/>
            <person name="Xiang M."/>
            <person name="Wang C."/>
            <person name="Li S."/>
            <person name="Che Y."/>
            <person name="Ortiz-Lopez F.J."/>
            <person name="Bills G.F."/>
            <person name="Liu X."/>
            <person name="An Z."/>
        </authorList>
    </citation>
    <scope>NUCLEOTIDE SEQUENCE [LARGE SCALE GENOMIC DNA]</scope>
    <source>
        <strain evidence="4">ATCC 20868 / MF5171</strain>
    </source>
</reference>
<feature type="transmembrane region" description="Helical" evidence="2">
    <location>
        <begin position="244"/>
        <end position="267"/>
    </location>
</feature>
<evidence type="ECO:0000256" key="1">
    <source>
        <dbReference type="SAM" id="MobiDB-lite"/>
    </source>
</evidence>
<dbReference type="GeneID" id="19460541"/>
<feature type="compositionally biased region" description="Low complexity" evidence="1">
    <location>
        <begin position="180"/>
        <end position="199"/>
    </location>
</feature>
<dbReference type="OrthoDB" id="4149355at2759"/>
<dbReference type="OMA" id="CITSECT"/>
<feature type="region of interest" description="Disordered" evidence="1">
    <location>
        <begin position="279"/>
        <end position="301"/>
    </location>
</feature>
<feature type="region of interest" description="Disordered" evidence="1">
    <location>
        <begin position="111"/>
        <end position="130"/>
    </location>
</feature>
<dbReference type="KEGG" id="glz:GLAREA_01483"/>
<feature type="compositionally biased region" description="Pro residues" evidence="1">
    <location>
        <begin position="120"/>
        <end position="130"/>
    </location>
</feature>
<evidence type="ECO:0008006" key="5">
    <source>
        <dbReference type="Google" id="ProtNLM"/>
    </source>
</evidence>
<protein>
    <recommendedName>
        <fullName evidence="5">Extracellular membrane protein CFEM domain-containing protein</fullName>
    </recommendedName>
</protein>
<feature type="region of interest" description="Disordered" evidence="1">
    <location>
        <begin position="179"/>
        <end position="236"/>
    </location>
</feature>
<feature type="compositionally biased region" description="Basic and acidic residues" evidence="1">
    <location>
        <begin position="279"/>
        <end position="289"/>
    </location>
</feature>
<organism evidence="3 4">
    <name type="scientific">Glarea lozoyensis (strain ATCC 20868 / MF5171)</name>
    <dbReference type="NCBI Taxonomy" id="1116229"/>
    <lineage>
        <taxon>Eukaryota</taxon>
        <taxon>Fungi</taxon>
        <taxon>Dikarya</taxon>
        <taxon>Ascomycota</taxon>
        <taxon>Pezizomycotina</taxon>
        <taxon>Leotiomycetes</taxon>
        <taxon>Helotiales</taxon>
        <taxon>Helotiaceae</taxon>
        <taxon>Glarea</taxon>
    </lineage>
</organism>
<keyword evidence="2" id="KW-0812">Transmembrane</keyword>
<keyword evidence="2" id="KW-1133">Transmembrane helix</keyword>
<dbReference type="AlphaFoldDB" id="S3D0J8"/>
<evidence type="ECO:0000313" key="3">
    <source>
        <dbReference type="EMBL" id="EPE25571.1"/>
    </source>
</evidence>
<feature type="compositionally biased region" description="Polar residues" evidence="1">
    <location>
        <begin position="216"/>
        <end position="236"/>
    </location>
</feature>
<evidence type="ECO:0000313" key="4">
    <source>
        <dbReference type="Proteomes" id="UP000016922"/>
    </source>
</evidence>
<dbReference type="HOGENOM" id="CLU_924526_0_0_1"/>
<keyword evidence="2" id="KW-0472">Membrane</keyword>
<keyword evidence="4" id="KW-1185">Reference proteome</keyword>
<sequence length="301" mass="31520">MAQVTLTRQSIMSASGYKDMRPCAQQCFHSSGLCSDDLLGGALGCQAGCSAFALNSCYCRPDLQPLAAAYLPTCITSECTLGGDLNVEVTGALSVYGGYCASQGLTAAQITNPSVTETPRPSPGNGTPPPAATVTSIVYVKVNSGISLPLPNPVVPVFISVRDALAFGSVKSLTLTFMRSSSPSSSSRSTSNSVGTSTSDRTTPATRTVPPGMENAITTSLPIESTVSPSSSNNDNGLSRADKIAIGLGTSIPLLALLLAYLTYRLAWLTYKEARRANEDKNRDNELVEQRPTTFTSLFVP</sequence>
<dbReference type="RefSeq" id="XP_008086890.1">
    <property type="nucleotide sequence ID" value="XM_008088699.1"/>
</dbReference>
<dbReference type="STRING" id="1116229.S3D0J8"/>
<accession>S3D0J8</accession>
<feature type="compositionally biased region" description="Polar residues" evidence="1">
    <location>
        <begin position="291"/>
        <end position="301"/>
    </location>
</feature>
<dbReference type="eggNOG" id="ENOG502STAA">
    <property type="taxonomic scope" value="Eukaryota"/>
</dbReference>